<keyword evidence="6" id="KW-1185">Reference proteome</keyword>
<dbReference type="InterPro" id="IPR000182">
    <property type="entry name" value="GNAT_dom"/>
</dbReference>
<dbReference type="GO" id="GO:0008080">
    <property type="term" value="F:N-acetyltransferase activity"/>
    <property type="evidence" value="ECO:0007669"/>
    <property type="project" value="UniProtKB-ARBA"/>
</dbReference>
<evidence type="ECO:0000256" key="2">
    <source>
        <dbReference type="ARBA" id="ARBA00022679"/>
    </source>
</evidence>
<dbReference type="InterPro" id="IPR051016">
    <property type="entry name" value="Diverse_Substrate_AcTransf"/>
</dbReference>
<evidence type="ECO:0000313" key="6">
    <source>
        <dbReference type="Proteomes" id="UP001145087"/>
    </source>
</evidence>
<dbReference type="AlphaFoldDB" id="A0A9X3J5D2"/>
<dbReference type="SUPFAM" id="SSF55729">
    <property type="entry name" value="Acyl-CoA N-acyltransferases (Nat)"/>
    <property type="match status" value="1"/>
</dbReference>
<proteinExistence type="inferred from homology"/>
<dbReference type="CDD" id="cd04301">
    <property type="entry name" value="NAT_SF"/>
    <property type="match status" value="1"/>
</dbReference>
<evidence type="ECO:0000256" key="1">
    <source>
        <dbReference type="ARBA" id="ARBA00008694"/>
    </source>
</evidence>
<evidence type="ECO:0000259" key="4">
    <source>
        <dbReference type="PROSITE" id="PS51186"/>
    </source>
</evidence>
<dbReference type="PROSITE" id="PS51186">
    <property type="entry name" value="GNAT"/>
    <property type="match status" value="1"/>
</dbReference>
<organism evidence="5 6">
    <name type="scientific">Draconibacterium aestuarii</name>
    <dbReference type="NCBI Taxonomy" id="2998507"/>
    <lineage>
        <taxon>Bacteria</taxon>
        <taxon>Pseudomonadati</taxon>
        <taxon>Bacteroidota</taxon>
        <taxon>Bacteroidia</taxon>
        <taxon>Marinilabiliales</taxon>
        <taxon>Prolixibacteraceae</taxon>
        <taxon>Draconibacterium</taxon>
    </lineage>
</organism>
<gene>
    <name evidence="5" type="ORF">OU798_08005</name>
</gene>
<reference evidence="5" key="1">
    <citation type="submission" date="2022-11" db="EMBL/GenBank/DDBJ databases">
        <title>Marilongibacter aestuarii gen. nov., sp. nov., isolated from tidal flat sediment.</title>
        <authorList>
            <person name="Jiayan W."/>
        </authorList>
    </citation>
    <scope>NUCLEOTIDE SEQUENCE</scope>
    <source>
        <strain evidence="5">Z1-6</strain>
    </source>
</reference>
<dbReference type="PANTHER" id="PTHR10545">
    <property type="entry name" value="DIAMINE N-ACETYLTRANSFERASE"/>
    <property type="match status" value="1"/>
</dbReference>
<evidence type="ECO:0000256" key="3">
    <source>
        <dbReference type="ARBA" id="ARBA00023315"/>
    </source>
</evidence>
<protein>
    <submittedName>
        <fullName evidence="5">GNAT family N-acetyltransferase</fullName>
    </submittedName>
</protein>
<evidence type="ECO:0000313" key="5">
    <source>
        <dbReference type="EMBL" id="MCY1720283.1"/>
    </source>
</evidence>
<comment type="caution">
    <text evidence="5">The sequence shown here is derived from an EMBL/GenBank/DDBJ whole genome shotgun (WGS) entry which is preliminary data.</text>
</comment>
<dbReference type="PANTHER" id="PTHR10545:SF29">
    <property type="entry name" value="GH14572P-RELATED"/>
    <property type="match status" value="1"/>
</dbReference>
<accession>A0A9X3J5D2</accession>
<keyword evidence="3" id="KW-0012">Acyltransferase</keyword>
<dbReference type="Proteomes" id="UP001145087">
    <property type="component" value="Unassembled WGS sequence"/>
</dbReference>
<dbReference type="Pfam" id="PF00583">
    <property type="entry name" value="Acetyltransf_1"/>
    <property type="match status" value="1"/>
</dbReference>
<dbReference type="EMBL" id="JAPOHD010000015">
    <property type="protein sequence ID" value="MCY1720283.1"/>
    <property type="molecule type" value="Genomic_DNA"/>
</dbReference>
<comment type="similarity">
    <text evidence="1">Belongs to the acetyltransferase family.</text>
</comment>
<dbReference type="InterPro" id="IPR016181">
    <property type="entry name" value="Acyl_CoA_acyltransferase"/>
</dbReference>
<feature type="domain" description="N-acetyltransferase" evidence="4">
    <location>
        <begin position="2"/>
        <end position="152"/>
    </location>
</feature>
<sequence length="152" mass="17277">MITIRAAVEQDSKAIMEGILGMAEHVKQTEMVTATEQDIKDSVFKPGSHVEVFLAETENKQVCGYTLIFKTFSTFKATTNYYIEDLFVFPEYRGKGIGLKLLNFVKNHARNQGADMVEWYVNNANTGALDFYNSLGAKVLDYKSIYYMELDK</sequence>
<name>A0A9X3J5D2_9BACT</name>
<dbReference type="FunFam" id="3.40.630.30:FF:000064">
    <property type="entry name" value="GNAT family acetyltransferase"/>
    <property type="match status" value="1"/>
</dbReference>
<keyword evidence="2" id="KW-0808">Transferase</keyword>
<dbReference type="RefSeq" id="WP_343332616.1">
    <property type="nucleotide sequence ID" value="NZ_JAPOHD010000015.1"/>
</dbReference>
<dbReference type="Gene3D" id="3.40.630.30">
    <property type="match status" value="1"/>
</dbReference>